<accession>A0AAV7MIZ3</accession>
<organism evidence="2 3">
    <name type="scientific">Pleurodeles waltl</name>
    <name type="common">Iberian ribbed newt</name>
    <dbReference type="NCBI Taxonomy" id="8319"/>
    <lineage>
        <taxon>Eukaryota</taxon>
        <taxon>Metazoa</taxon>
        <taxon>Chordata</taxon>
        <taxon>Craniata</taxon>
        <taxon>Vertebrata</taxon>
        <taxon>Euteleostomi</taxon>
        <taxon>Amphibia</taxon>
        <taxon>Batrachia</taxon>
        <taxon>Caudata</taxon>
        <taxon>Salamandroidea</taxon>
        <taxon>Salamandridae</taxon>
        <taxon>Pleurodelinae</taxon>
        <taxon>Pleurodeles</taxon>
    </lineage>
</organism>
<evidence type="ECO:0000313" key="2">
    <source>
        <dbReference type="EMBL" id="KAJ1101958.1"/>
    </source>
</evidence>
<feature type="signal peptide" evidence="1">
    <location>
        <begin position="1"/>
        <end position="27"/>
    </location>
</feature>
<evidence type="ECO:0008006" key="4">
    <source>
        <dbReference type="Google" id="ProtNLM"/>
    </source>
</evidence>
<reference evidence="2" key="1">
    <citation type="journal article" date="2022" name="bioRxiv">
        <title>Sequencing and chromosome-scale assembly of the giantPleurodeles waltlgenome.</title>
        <authorList>
            <person name="Brown T."/>
            <person name="Elewa A."/>
            <person name="Iarovenko S."/>
            <person name="Subramanian E."/>
            <person name="Araus A.J."/>
            <person name="Petzold A."/>
            <person name="Susuki M."/>
            <person name="Suzuki K.-i.T."/>
            <person name="Hayashi T."/>
            <person name="Toyoda A."/>
            <person name="Oliveira C."/>
            <person name="Osipova E."/>
            <person name="Leigh N.D."/>
            <person name="Simon A."/>
            <person name="Yun M.H."/>
        </authorList>
    </citation>
    <scope>NUCLEOTIDE SEQUENCE</scope>
    <source>
        <strain evidence="2">20211129_DDA</strain>
        <tissue evidence="2">Liver</tissue>
    </source>
</reference>
<feature type="chain" id="PRO_5043597004" description="Secreted protein" evidence="1">
    <location>
        <begin position="28"/>
        <end position="90"/>
    </location>
</feature>
<name>A0AAV7MIZ3_PLEWA</name>
<gene>
    <name evidence="2" type="ORF">NDU88_007019</name>
</gene>
<dbReference type="Proteomes" id="UP001066276">
    <property type="component" value="Chromosome 10"/>
</dbReference>
<comment type="caution">
    <text evidence="2">The sequence shown here is derived from an EMBL/GenBank/DDBJ whole genome shotgun (WGS) entry which is preliminary data.</text>
</comment>
<proteinExistence type="predicted"/>
<keyword evidence="3" id="KW-1185">Reference proteome</keyword>
<dbReference type="EMBL" id="JANPWB010000014">
    <property type="protein sequence ID" value="KAJ1101958.1"/>
    <property type="molecule type" value="Genomic_DNA"/>
</dbReference>
<sequence length="90" mass="10000">MGLTNLPNIWTGQALSVLLNLVHNAAAIAVPAFTWSTSHLEVTGALRRAIKGVLHCCPATHEAISTTAGRAQLHWKRRFYVTRAAYRRRH</sequence>
<evidence type="ECO:0000256" key="1">
    <source>
        <dbReference type="SAM" id="SignalP"/>
    </source>
</evidence>
<protein>
    <recommendedName>
        <fullName evidence="4">Secreted protein</fullName>
    </recommendedName>
</protein>
<keyword evidence="1" id="KW-0732">Signal</keyword>
<dbReference type="AlphaFoldDB" id="A0AAV7MIZ3"/>
<evidence type="ECO:0000313" key="3">
    <source>
        <dbReference type="Proteomes" id="UP001066276"/>
    </source>
</evidence>